<dbReference type="AlphaFoldDB" id="A0A7X0JCJ7"/>
<dbReference type="EMBL" id="JACHBT010000004">
    <property type="protein sequence ID" value="MBB6503951.1"/>
    <property type="molecule type" value="Genomic_DNA"/>
</dbReference>
<reference evidence="1 2" key="1">
    <citation type="submission" date="2020-08" db="EMBL/GenBank/DDBJ databases">
        <title>The Agave Microbiome: Exploring the role of microbial communities in plant adaptations to desert environments.</title>
        <authorList>
            <person name="Partida-Martinez L.P."/>
        </authorList>
    </citation>
    <scope>NUCLEOTIDE SEQUENCE [LARGE SCALE GENOMIC DNA]</scope>
    <source>
        <strain evidence="1 2">AS3.13</strain>
    </source>
</reference>
<evidence type="ECO:0000313" key="1">
    <source>
        <dbReference type="EMBL" id="MBB6503951.1"/>
    </source>
</evidence>
<proteinExistence type="predicted"/>
<dbReference type="Proteomes" id="UP000522313">
    <property type="component" value="Unassembled WGS sequence"/>
</dbReference>
<evidence type="ECO:0000313" key="2">
    <source>
        <dbReference type="Proteomes" id="UP000522313"/>
    </source>
</evidence>
<name>A0A7X0JCJ7_9SPHN</name>
<organism evidence="1 2">
    <name type="scientific">Sphingomonas endophytica</name>
    <dbReference type="NCBI Taxonomy" id="869719"/>
    <lineage>
        <taxon>Bacteria</taxon>
        <taxon>Pseudomonadati</taxon>
        <taxon>Pseudomonadota</taxon>
        <taxon>Alphaproteobacteria</taxon>
        <taxon>Sphingomonadales</taxon>
        <taxon>Sphingomonadaceae</taxon>
        <taxon>Sphingomonas</taxon>
    </lineage>
</organism>
<gene>
    <name evidence="1" type="ORF">F4693_000909</name>
</gene>
<sequence>MGDEAVIAKIKATPGQFDLSTDQIIALKQQGVPSGVIAAMLATASATAAPAASIDSPDWRVPHPAGIYLLKGEGAAAAMARIDPTTANQAKTGGMLGYMMTGGLASIKMKSVIPNAHARIHGTAARPEFYFYFDEANSSLSHGANTGSFIAGPAVTITSPNEFSLIRFDVKANRREARVGSFNIAGSKTGIMDKDRIAFSYDRVAPGVFRVRPDADLTPGEYGFLYSMSAGSGSGLYAGGVMSARVYDFAIGG</sequence>
<protein>
    <submittedName>
        <fullName evidence="1">Uncharacterized protein</fullName>
    </submittedName>
</protein>
<accession>A0A7X0JCJ7</accession>
<comment type="caution">
    <text evidence="1">The sequence shown here is derived from an EMBL/GenBank/DDBJ whole genome shotgun (WGS) entry which is preliminary data.</text>
</comment>
<reference evidence="1 2" key="2">
    <citation type="submission" date="2020-08" db="EMBL/GenBank/DDBJ databases">
        <authorList>
            <person name="Partida-Martinez L."/>
            <person name="Huntemann M."/>
            <person name="Clum A."/>
            <person name="Wang J."/>
            <person name="Palaniappan K."/>
            <person name="Ritter S."/>
            <person name="Chen I.-M."/>
            <person name="Stamatis D."/>
            <person name="Reddy T."/>
            <person name="O'Malley R."/>
            <person name="Daum C."/>
            <person name="Shapiro N."/>
            <person name="Ivanova N."/>
            <person name="Kyrpides N."/>
            <person name="Woyke T."/>
        </authorList>
    </citation>
    <scope>NUCLEOTIDE SEQUENCE [LARGE SCALE GENOMIC DNA]</scope>
    <source>
        <strain evidence="1 2">AS3.13</strain>
    </source>
</reference>